<organism evidence="1 2">
    <name type="scientific">Portunus trituberculatus</name>
    <name type="common">Swimming crab</name>
    <name type="synonym">Neptunus trituberculatus</name>
    <dbReference type="NCBI Taxonomy" id="210409"/>
    <lineage>
        <taxon>Eukaryota</taxon>
        <taxon>Metazoa</taxon>
        <taxon>Ecdysozoa</taxon>
        <taxon>Arthropoda</taxon>
        <taxon>Crustacea</taxon>
        <taxon>Multicrustacea</taxon>
        <taxon>Malacostraca</taxon>
        <taxon>Eumalacostraca</taxon>
        <taxon>Eucarida</taxon>
        <taxon>Decapoda</taxon>
        <taxon>Pleocyemata</taxon>
        <taxon>Brachyura</taxon>
        <taxon>Eubrachyura</taxon>
        <taxon>Portunoidea</taxon>
        <taxon>Portunidae</taxon>
        <taxon>Portuninae</taxon>
        <taxon>Portunus</taxon>
    </lineage>
</organism>
<dbReference type="Proteomes" id="UP000324222">
    <property type="component" value="Unassembled WGS sequence"/>
</dbReference>
<comment type="caution">
    <text evidence="1">The sequence shown here is derived from an EMBL/GenBank/DDBJ whole genome shotgun (WGS) entry which is preliminary data.</text>
</comment>
<dbReference type="EMBL" id="VSRR010016024">
    <property type="protein sequence ID" value="MPC58823.1"/>
    <property type="molecule type" value="Genomic_DNA"/>
</dbReference>
<protein>
    <submittedName>
        <fullName evidence="1">Uncharacterized protein</fullName>
    </submittedName>
</protein>
<dbReference type="AlphaFoldDB" id="A0A5B7GMS8"/>
<reference evidence="1 2" key="1">
    <citation type="submission" date="2019-05" db="EMBL/GenBank/DDBJ databases">
        <title>Another draft genome of Portunus trituberculatus and its Hox gene families provides insights of decapod evolution.</title>
        <authorList>
            <person name="Jeong J.-H."/>
            <person name="Song I."/>
            <person name="Kim S."/>
            <person name="Choi T."/>
            <person name="Kim D."/>
            <person name="Ryu S."/>
            <person name="Kim W."/>
        </authorList>
    </citation>
    <scope>NUCLEOTIDE SEQUENCE [LARGE SCALE GENOMIC DNA]</scope>
    <source>
        <tissue evidence="1">Muscle</tissue>
    </source>
</reference>
<sequence>MYEFSARSGACLVFLDVFAATHTRALQPRVAHLSVPCGAEVFFSVCFVYSMKSCSDMEYSFCWPLMARGYDGHQTLQAGGKEAIKQVCGREVSPTCLLCDVERNSPGCLPVAQTHPGKPAAGKDTTHMALARVEDLPAPSA</sequence>
<name>A0A5B7GMS8_PORTR</name>
<keyword evidence="2" id="KW-1185">Reference proteome</keyword>
<evidence type="ECO:0000313" key="1">
    <source>
        <dbReference type="EMBL" id="MPC58823.1"/>
    </source>
</evidence>
<accession>A0A5B7GMS8</accession>
<proteinExistence type="predicted"/>
<evidence type="ECO:0000313" key="2">
    <source>
        <dbReference type="Proteomes" id="UP000324222"/>
    </source>
</evidence>
<gene>
    <name evidence="1" type="ORF">E2C01_052833</name>
</gene>